<proteinExistence type="predicted"/>
<dbReference type="GO" id="GO:0003713">
    <property type="term" value="F:transcription coactivator activity"/>
    <property type="evidence" value="ECO:0007669"/>
    <property type="project" value="InterPro"/>
</dbReference>
<dbReference type="AlphaFoldDB" id="A0A3Q4HP33"/>
<dbReference type="Bgee" id="ENSNBRG00000018327">
    <property type="expression patterns" value="Expressed in testis and 4 other cell types or tissues"/>
</dbReference>
<keyword evidence="3" id="KW-1185">Reference proteome</keyword>
<evidence type="ECO:0000313" key="2">
    <source>
        <dbReference type="Ensembl" id="ENSNBRP00000023951.1"/>
    </source>
</evidence>
<evidence type="ECO:0000313" key="3">
    <source>
        <dbReference type="Proteomes" id="UP000261580"/>
    </source>
</evidence>
<dbReference type="GO" id="GO:0006357">
    <property type="term" value="P:regulation of transcription by RNA polymerase II"/>
    <property type="evidence" value="ECO:0007669"/>
    <property type="project" value="InterPro"/>
</dbReference>
<dbReference type="STRING" id="32507.ENSNBRP00000023951"/>
<dbReference type="GO" id="GO:0005634">
    <property type="term" value="C:nucleus"/>
    <property type="evidence" value="ECO:0007669"/>
    <property type="project" value="TreeGrafter"/>
</dbReference>
<protein>
    <submittedName>
        <fullName evidence="2">Uncharacterized protein</fullName>
    </submittedName>
</protein>
<feature type="region of interest" description="Disordered" evidence="1">
    <location>
        <begin position="84"/>
        <end position="144"/>
    </location>
</feature>
<dbReference type="GeneTree" id="ENSGT00940000179623"/>
<dbReference type="InterPro" id="IPR040243">
    <property type="entry name" value="Steroid_recept_RNA_1"/>
</dbReference>
<feature type="compositionally biased region" description="Polar residues" evidence="1">
    <location>
        <begin position="25"/>
        <end position="37"/>
    </location>
</feature>
<feature type="compositionally biased region" description="Basic and acidic residues" evidence="1">
    <location>
        <begin position="98"/>
        <end position="116"/>
    </location>
</feature>
<dbReference type="Proteomes" id="UP000261580">
    <property type="component" value="Unassembled WGS sequence"/>
</dbReference>
<accession>A0A3Q4HP33</accession>
<reference evidence="2" key="1">
    <citation type="submission" date="2025-08" db="UniProtKB">
        <authorList>
            <consortium name="Ensembl"/>
        </authorList>
    </citation>
    <scope>IDENTIFICATION</scope>
</reference>
<feature type="region of interest" description="Disordered" evidence="1">
    <location>
        <begin position="1"/>
        <end position="58"/>
    </location>
</feature>
<sequence length="144" mass="15761">SSMEDMYVKPGNQERGWNDPPQFSYGLQMNHGPQRNLLNKRPPPAPTSGTNSSDVPVDNQTALIGSRTFFRFTPHVSLVFAVSRGGRGGSYTHSSTGAEREGEREPGATTRDDMVTLERSNMSDTRKEAKSGPVSVLLTHKGRV</sequence>
<name>A0A3Q4HP33_NEOBR</name>
<dbReference type="PANTHER" id="PTHR18834:SF2">
    <property type="entry name" value="STEROID RECEPTOR RNA ACTIVATOR 1"/>
    <property type="match status" value="1"/>
</dbReference>
<evidence type="ECO:0000256" key="1">
    <source>
        <dbReference type="SAM" id="MobiDB-lite"/>
    </source>
</evidence>
<reference evidence="2" key="2">
    <citation type="submission" date="2025-09" db="UniProtKB">
        <authorList>
            <consortium name="Ensembl"/>
        </authorList>
    </citation>
    <scope>IDENTIFICATION</scope>
</reference>
<dbReference type="PANTHER" id="PTHR18834">
    <property type="entry name" value="STEROID RECEPTOR RNA ACTIVATOR 1"/>
    <property type="match status" value="1"/>
</dbReference>
<dbReference type="Ensembl" id="ENSNBRT00000024574.1">
    <property type="protein sequence ID" value="ENSNBRP00000023951.1"/>
    <property type="gene ID" value="ENSNBRG00000018327.1"/>
</dbReference>
<feature type="compositionally biased region" description="Polar residues" evidence="1">
    <location>
        <begin position="47"/>
        <end position="58"/>
    </location>
</feature>
<organism evidence="2 3">
    <name type="scientific">Neolamprologus brichardi</name>
    <name type="common">Fairy cichlid</name>
    <name type="synonym">Lamprologus brichardi</name>
    <dbReference type="NCBI Taxonomy" id="32507"/>
    <lineage>
        <taxon>Eukaryota</taxon>
        <taxon>Metazoa</taxon>
        <taxon>Chordata</taxon>
        <taxon>Craniata</taxon>
        <taxon>Vertebrata</taxon>
        <taxon>Euteleostomi</taxon>
        <taxon>Actinopterygii</taxon>
        <taxon>Neopterygii</taxon>
        <taxon>Teleostei</taxon>
        <taxon>Neoteleostei</taxon>
        <taxon>Acanthomorphata</taxon>
        <taxon>Ovalentaria</taxon>
        <taxon>Cichlomorphae</taxon>
        <taxon>Cichliformes</taxon>
        <taxon>Cichlidae</taxon>
        <taxon>African cichlids</taxon>
        <taxon>Pseudocrenilabrinae</taxon>
        <taxon>Lamprologini</taxon>
        <taxon>Neolamprologus</taxon>
    </lineage>
</organism>